<dbReference type="InterPro" id="IPR013059">
    <property type="entry name" value="Trp_tyr_transpt"/>
</dbReference>
<feature type="transmembrane region" description="Helical" evidence="9">
    <location>
        <begin position="67"/>
        <end position="89"/>
    </location>
</feature>
<gene>
    <name evidence="11" type="ORF">TRIADDRAFT_62737</name>
</gene>
<dbReference type="RefSeq" id="XP_002118721.1">
    <property type="nucleotide sequence ID" value="XM_002118685.1"/>
</dbReference>
<evidence type="ECO:0000256" key="2">
    <source>
        <dbReference type="ARBA" id="ARBA00022448"/>
    </source>
</evidence>
<evidence type="ECO:0000256" key="4">
    <source>
        <dbReference type="ARBA" id="ARBA00022519"/>
    </source>
</evidence>
<keyword evidence="10" id="KW-0732">Signal</keyword>
<dbReference type="PANTHER" id="PTHR46997">
    <property type="entry name" value="LOW AFFINITY TRYPTOPHAN PERMEASE-RELATED"/>
    <property type="match status" value="1"/>
</dbReference>
<evidence type="ECO:0000256" key="8">
    <source>
        <dbReference type="ARBA" id="ARBA00023136"/>
    </source>
</evidence>
<accession>B3SEQ2</accession>
<keyword evidence="6" id="KW-0029">Amino-acid transport</keyword>
<keyword evidence="2" id="KW-0813">Transport</keyword>
<feature type="transmembrane region" description="Helical" evidence="9">
    <location>
        <begin position="162"/>
        <end position="179"/>
    </location>
</feature>
<keyword evidence="4" id="KW-0997">Cell inner membrane</keyword>
<dbReference type="AlphaFoldDB" id="B3SEQ2"/>
<dbReference type="GeneID" id="6759936"/>
<sequence>MVGFIISFILLSAMLPAHVQTERLMHVDWSPTLFTLPILITSFGYHIIIPSLTTYMQHNRKMLRRTLVVGSIIPLLIYIFWEAITVGIIPLSGKVSLFSAWSSGESISMTLSRVLDAPFVRVSALFFSFFAIITSFLGVSLSLADFLSDGLRLGSKGFKGRVLSVLLTFIPPLIFLVVYKRGFVVALEYAGAFVAVLLVILPSLMVLKLKKPNQYQSPLKKALLCVIIAAGVLFIIADVMQQKGVFKPLLERYNHVSTSI</sequence>
<feature type="transmembrane region" description="Helical" evidence="9">
    <location>
        <begin position="31"/>
        <end position="55"/>
    </location>
</feature>
<dbReference type="CTD" id="6759936"/>
<proteinExistence type="predicted"/>
<feature type="signal peptide" evidence="10">
    <location>
        <begin position="1"/>
        <end position="21"/>
    </location>
</feature>
<evidence type="ECO:0000256" key="1">
    <source>
        <dbReference type="ARBA" id="ARBA00004429"/>
    </source>
</evidence>
<name>B3SEQ2_TRIAD</name>
<dbReference type="GO" id="GO:0005886">
    <property type="term" value="C:plasma membrane"/>
    <property type="evidence" value="ECO:0007669"/>
    <property type="project" value="UniProtKB-SubCell"/>
</dbReference>
<evidence type="ECO:0000313" key="12">
    <source>
        <dbReference type="Proteomes" id="UP000009022"/>
    </source>
</evidence>
<dbReference type="HOGENOM" id="CLU_038102_2_0_1"/>
<dbReference type="InParanoid" id="B3SEQ2"/>
<evidence type="ECO:0000256" key="9">
    <source>
        <dbReference type="SAM" id="Phobius"/>
    </source>
</evidence>
<evidence type="ECO:0000256" key="5">
    <source>
        <dbReference type="ARBA" id="ARBA00022692"/>
    </source>
</evidence>
<evidence type="ECO:0000256" key="10">
    <source>
        <dbReference type="SAM" id="SignalP"/>
    </source>
</evidence>
<dbReference type="GO" id="GO:0015173">
    <property type="term" value="F:aromatic amino acid transmembrane transporter activity"/>
    <property type="evidence" value="ECO:0007669"/>
    <property type="project" value="InterPro"/>
</dbReference>
<evidence type="ECO:0008006" key="13">
    <source>
        <dbReference type="Google" id="ProtNLM"/>
    </source>
</evidence>
<evidence type="ECO:0000256" key="3">
    <source>
        <dbReference type="ARBA" id="ARBA00022475"/>
    </source>
</evidence>
<keyword evidence="7 9" id="KW-1133">Transmembrane helix</keyword>
<reference evidence="11 12" key="1">
    <citation type="journal article" date="2008" name="Nature">
        <title>The Trichoplax genome and the nature of placozoans.</title>
        <authorList>
            <person name="Srivastava M."/>
            <person name="Begovic E."/>
            <person name="Chapman J."/>
            <person name="Putnam N.H."/>
            <person name="Hellsten U."/>
            <person name="Kawashima T."/>
            <person name="Kuo A."/>
            <person name="Mitros T."/>
            <person name="Salamov A."/>
            <person name="Carpenter M.L."/>
            <person name="Signorovitch A.Y."/>
            <person name="Moreno M.A."/>
            <person name="Kamm K."/>
            <person name="Grimwood J."/>
            <person name="Schmutz J."/>
            <person name="Shapiro H."/>
            <person name="Grigoriev I.V."/>
            <person name="Buss L.W."/>
            <person name="Schierwater B."/>
            <person name="Dellaporta S.L."/>
            <person name="Rokhsar D.S."/>
        </authorList>
    </citation>
    <scope>NUCLEOTIDE SEQUENCE [LARGE SCALE GENOMIC DNA]</scope>
    <source>
        <strain evidence="11 12">Grell-BS-1999</strain>
    </source>
</reference>
<dbReference type="EMBL" id="DS985585">
    <property type="protein sequence ID" value="EDV18792.1"/>
    <property type="molecule type" value="Genomic_DNA"/>
</dbReference>
<evidence type="ECO:0000313" key="11">
    <source>
        <dbReference type="EMBL" id="EDV18792.1"/>
    </source>
</evidence>
<dbReference type="PANTHER" id="PTHR46997:SF2">
    <property type="entry name" value="TYROSINE-SPECIFIC TRANSPORT SYSTEM"/>
    <property type="match status" value="1"/>
</dbReference>
<keyword evidence="5 9" id="KW-0812">Transmembrane</keyword>
<dbReference type="STRING" id="10228.B3SEQ2"/>
<dbReference type="GO" id="GO:0003333">
    <property type="term" value="P:amino acid transmembrane transport"/>
    <property type="evidence" value="ECO:0007669"/>
    <property type="project" value="InterPro"/>
</dbReference>
<keyword evidence="8 9" id="KW-0472">Membrane</keyword>
<feature type="transmembrane region" description="Helical" evidence="9">
    <location>
        <begin position="219"/>
        <end position="240"/>
    </location>
</feature>
<keyword evidence="12" id="KW-1185">Reference proteome</keyword>
<dbReference type="KEGG" id="tad:TRIADDRAFT_62737"/>
<dbReference type="Pfam" id="PF03222">
    <property type="entry name" value="Trp_Tyr_perm"/>
    <property type="match status" value="1"/>
</dbReference>
<feature type="chain" id="PRO_5002798622" description="Amino acid transporter transmembrane domain-containing protein" evidence="10">
    <location>
        <begin position="22"/>
        <end position="260"/>
    </location>
</feature>
<dbReference type="InterPro" id="IPR018227">
    <property type="entry name" value="Amino_acid_transport_2"/>
</dbReference>
<evidence type="ECO:0000256" key="6">
    <source>
        <dbReference type="ARBA" id="ARBA00022970"/>
    </source>
</evidence>
<keyword evidence="3" id="KW-1003">Cell membrane</keyword>
<organism evidence="11 12">
    <name type="scientific">Trichoplax adhaerens</name>
    <name type="common">Trichoplax reptans</name>
    <dbReference type="NCBI Taxonomy" id="10228"/>
    <lineage>
        <taxon>Eukaryota</taxon>
        <taxon>Metazoa</taxon>
        <taxon>Placozoa</taxon>
        <taxon>Uniplacotomia</taxon>
        <taxon>Trichoplacea</taxon>
        <taxon>Trichoplacidae</taxon>
        <taxon>Trichoplax</taxon>
    </lineage>
</organism>
<dbReference type="Proteomes" id="UP000009022">
    <property type="component" value="Unassembled WGS sequence"/>
</dbReference>
<dbReference type="eggNOG" id="ENOG502QSPD">
    <property type="taxonomic scope" value="Eukaryota"/>
</dbReference>
<feature type="transmembrane region" description="Helical" evidence="9">
    <location>
        <begin position="185"/>
        <end position="207"/>
    </location>
</feature>
<evidence type="ECO:0000256" key="7">
    <source>
        <dbReference type="ARBA" id="ARBA00022989"/>
    </source>
</evidence>
<dbReference type="Gene3D" id="1.20.1740.10">
    <property type="entry name" value="Amino acid/polyamine transporter I"/>
    <property type="match status" value="1"/>
</dbReference>
<feature type="transmembrane region" description="Helical" evidence="9">
    <location>
        <begin position="119"/>
        <end position="141"/>
    </location>
</feature>
<protein>
    <recommendedName>
        <fullName evidence="13">Amino acid transporter transmembrane domain-containing protein</fullName>
    </recommendedName>
</protein>
<dbReference type="OrthoDB" id="204942at2759"/>
<comment type="subcellular location">
    <subcellularLocation>
        <location evidence="1">Cell inner membrane</location>
        <topology evidence="1">Multi-pass membrane protein</topology>
    </subcellularLocation>
</comment>